<dbReference type="RefSeq" id="WP_237381548.1">
    <property type="nucleotide sequence ID" value="NZ_CP071793.1"/>
</dbReference>
<dbReference type="KEGG" id="scor:J3U87_03035"/>
<dbReference type="GO" id="GO:0051603">
    <property type="term" value="P:proteolysis involved in protein catabolic process"/>
    <property type="evidence" value="ECO:0007669"/>
    <property type="project" value="TreeGrafter"/>
</dbReference>
<keyword evidence="3 6" id="KW-0378">Hydrolase</keyword>
<dbReference type="GO" id="GO:0004222">
    <property type="term" value="F:metalloendopeptidase activity"/>
    <property type="evidence" value="ECO:0007669"/>
    <property type="project" value="InterPro"/>
</dbReference>
<evidence type="ECO:0000259" key="8">
    <source>
        <dbReference type="Pfam" id="PF01435"/>
    </source>
</evidence>
<feature type="transmembrane region" description="Helical" evidence="7">
    <location>
        <begin position="24"/>
        <end position="45"/>
    </location>
</feature>
<keyword evidence="7" id="KW-0812">Transmembrane</keyword>
<dbReference type="Proteomes" id="UP000663929">
    <property type="component" value="Chromosome"/>
</dbReference>
<keyword evidence="5 6" id="KW-0482">Metalloprotease</keyword>
<evidence type="ECO:0000256" key="6">
    <source>
        <dbReference type="RuleBase" id="RU003983"/>
    </source>
</evidence>
<evidence type="ECO:0000256" key="3">
    <source>
        <dbReference type="ARBA" id="ARBA00022801"/>
    </source>
</evidence>
<dbReference type="GO" id="GO:0016020">
    <property type="term" value="C:membrane"/>
    <property type="evidence" value="ECO:0007669"/>
    <property type="project" value="TreeGrafter"/>
</dbReference>
<keyword evidence="7" id="KW-0472">Membrane</keyword>
<dbReference type="PANTHER" id="PTHR22726">
    <property type="entry name" value="METALLOENDOPEPTIDASE OMA1"/>
    <property type="match status" value="1"/>
</dbReference>
<dbReference type="CDD" id="cd07332">
    <property type="entry name" value="M48C_Oma1_like"/>
    <property type="match status" value="1"/>
</dbReference>
<dbReference type="GO" id="GO:0046872">
    <property type="term" value="F:metal ion binding"/>
    <property type="evidence" value="ECO:0007669"/>
    <property type="project" value="UniProtKB-KW"/>
</dbReference>
<comment type="cofactor">
    <cofactor evidence="6">
        <name>Zn(2+)</name>
        <dbReference type="ChEBI" id="CHEBI:29105"/>
    </cofactor>
    <text evidence="6">Binds 1 zinc ion per subunit.</text>
</comment>
<keyword evidence="1 6" id="KW-0645">Protease</keyword>
<dbReference type="Gene3D" id="3.30.2010.10">
    <property type="entry name" value="Metalloproteases ('zincins'), catalytic domain"/>
    <property type="match status" value="1"/>
</dbReference>
<evidence type="ECO:0000256" key="7">
    <source>
        <dbReference type="SAM" id="Phobius"/>
    </source>
</evidence>
<dbReference type="Pfam" id="PF01435">
    <property type="entry name" value="Peptidase_M48"/>
    <property type="match status" value="1"/>
</dbReference>
<dbReference type="EMBL" id="CP071793">
    <property type="protein sequence ID" value="QTD51421.1"/>
    <property type="molecule type" value="Genomic_DNA"/>
</dbReference>
<sequence>MKIEPRVPVTTADASRGSSTPRRLLVNTVLVIAFFVVSYQVLGWVSLGLVHLMPVQWEEKLAFSVPETWDEEAPPQVTRVFDRLITTADYPRPVRLYLIDSPDPNAFALPGGSIALTTALVTQSESEEELAFVIGHELGHLKHRDSMKKLSRSVVFGLSKALLFGENQALSSLHSIDTLAQMQHSRSQETRADRFSLELVLAAYGHVGGTTHFFEKMREDGEAGEWMRTHPLPQSRIDRMNRLIAIEEWQMLEATPLQ</sequence>
<accession>A0A8A4TR21</accession>
<comment type="similarity">
    <text evidence="6">Belongs to the peptidase M48 family.</text>
</comment>
<dbReference type="InterPro" id="IPR001915">
    <property type="entry name" value="Peptidase_M48"/>
</dbReference>
<evidence type="ECO:0000313" key="9">
    <source>
        <dbReference type="EMBL" id="QTD51421.1"/>
    </source>
</evidence>
<feature type="domain" description="Peptidase M48" evidence="8">
    <location>
        <begin position="75"/>
        <end position="241"/>
    </location>
</feature>
<evidence type="ECO:0000313" key="10">
    <source>
        <dbReference type="Proteomes" id="UP000663929"/>
    </source>
</evidence>
<keyword evidence="4 6" id="KW-0862">Zinc</keyword>
<reference evidence="9" key="1">
    <citation type="submission" date="2021-03" db="EMBL/GenBank/DDBJ databases">
        <title>Acanthopleuribacteraceae sp. M133.</title>
        <authorList>
            <person name="Wang G."/>
        </authorList>
    </citation>
    <scope>NUCLEOTIDE SEQUENCE</scope>
    <source>
        <strain evidence="9">M133</strain>
    </source>
</reference>
<evidence type="ECO:0000256" key="4">
    <source>
        <dbReference type="ARBA" id="ARBA00022833"/>
    </source>
</evidence>
<proteinExistence type="inferred from homology"/>
<keyword evidence="7" id="KW-1133">Transmembrane helix</keyword>
<evidence type="ECO:0000256" key="5">
    <source>
        <dbReference type="ARBA" id="ARBA00023049"/>
    </source>
</evidence>
<dbReference type="PANTHER" id="PTHR22726:SF1">
    <property type="entry name" value="METALLOENDOPEPTIDASE OMA1, MITOCHONDRIAL"/>
    <property type="match status" value="1"/>
</dbReference>
<name>A0A8A4TR21_SULCO</name>
<protein>
    <submittedName>
        <fullName evidence="9">M48 family metallopeptidase</fullName>
    </submittedName>
</protein>
<dbReference type="AlphaFoldDB" id="A0A8A4TR21"/>
<evidence type="ECO:0000256" key="1">
    <source>
        <dbReference type="ARBA" id="ARBA00022670"/>
    </source>
</evidence>
<keyword evidence="2" id="KW-0479">Metal-binding</keyword>
<keyword evidence="10" id="KW-1185">Reference proteome</keyword>
<gene>
    <name evidence="9" type="ORF">J3U87_03035</name>
</gene>
<evidence type="ECO:0000256" key="2">
    <source>
        <dbReference type="ARBA" id="ARBA00022723"/>
    </source>
</evidence>
<organism evidence="9 10">
    <name type="scientific">Sulfidibacter corallicola</name>
    <dbReference type="NCBI Taxonomy" id="2818388"/>
    <lineage>
        <taxon>Bacteria</taxon>
        <taxon>Pseudomonadati</taxon>
        <taxon>Acidobacteriota</taxon>
        <taxon>Holophagae</taxon>
        <taxon>Acanthopleuribacterales</taxon>
        <taxon>Acanthopleuribacteraceae</taxon>
        <taxon>Sulfidibacter</taxon>
    </lineage>
</organism>
<dbReference type="InterPro" id="IPR051156">
    <property type="entry name" value="Mito/Outer_Membr_Metalloprot"/>
</dbReference>